<dbReference type="AlphaFoldDB" id="A0A844AQX9"/>
<dbReference type="SUPFAM" id="SSF56300">
    <property type="entry name" value="Metallo-dependent phosphatases"/>
    <property type="match status" value="1"/>
</dbReference>
<dbReference type="Pfam" id="PF00149">
    <property type="entry name" value="Metallophos"/>
    <property type="match status" value="1"/>
</dbReference>
<proteinExistence type="predicted"/>
<dbReference type="GO" id="GO:0008803">
    <property type="term" value="F:bis(5'-nucleosyl)-tetraphosphatase (symmetrical) activity"/>
    <property type="evidence" value="ECO:0007669"/>
    <property type="project" value="TreeGrafter"/>
</dbReference>
<feature type="domain" description="Calcineurin-like phosphoesterase" evidence="1">
    <location>
        <begin position="3"/>
        <end position="206"/>
    </location>
</feature>
<keyword evidence="3" id="KW-1185">Reference proteome</keyword>
<organism evidence="2 3">
    <name type="scientific">Tritonibacter aquimaris</name>
    <dbReference type="NCBI Taxonomy" id="2663379"/>
    <lineage>
        <taxon>Bacteria</taxon>
        <taxon>Pseudomonadati</taxon>
        <taxon>Pseudomonadota</taxon>
        <taxon>Alphaproteobacteria</taxon>
        <taxon>Rhodobacterales</taxon>
        <taxon>Paracoccaceae</taxon>
        <taxon>Tritonibacter</taxon>
    </lineage>
</organism>
<dbReference type="GO" id="GO:0110154">
    <property type="term" value="P:RNA decapping"/>
    <property type="evidence" value="ECO:0007669"/>
    <property type="project" value="TreeGrafter"/>
</dbReference>
<dbReference type="CDD" id="cd00144">
    <property type="entry name" value="MPP_PPP_family"/>
    <property type="match status" value="1"/>
</dbReference>
<dbReference type="PANTHER" id="PTHR42850:SF4">
    <property type="entry name" value="ZINC-DEPENDENT ENDOPOLYPHOSPHATASE"/>
    <property type="match status" value="1"/>
</dbReference>
<dbReference type="GO" id="GO:0005737">
    <property type="term" value="C:cytoplasm"/>
    <property type="evidence" value="ECO:0007669"/>
    <property type="project" value="TreeGrafter"/>
</dbReference>
<dbReference type="InterPro" id="IPR050126">
    <property type="entry name" value="Ap4A_hydrolase"/>
</dbReference>
<dbReference type="Proteomes" id="UP000436694">
    <property type="component" value="Unassembled WGS sequence"/>
</dbReference>
<reference evidence="2 3" key="1">
    <citation type="submission" date="2019-10" db="EMBL/GenBank/DDBJ databases">
        <title>Epibacterium sp. nov., isolated from seawater.</title>
        <authorList>
            <person name="Zhang X."/>
            <person name="Li N."/>
        </authorList>
    </citation>
    <scope>NUCLEOTIDE SEQUENCE [LARGE SCALE GENOMIC DNA]</scope>
    <source>
        <strain evidence="2 3">SM1969</strain>
    </source>
</reference>
<evidence type="ECO:0000313" key="3">
    <source>
        <dbReference type="Proteomes" id="UP000436694"/>
    </source>
</evidence>
<dbReference type="InterPro" id="IPR004843">
    <property type="entry name" value="Calcineurin-like_PHP"/>
</dbReference>
<accession>A0A844AQX9</accession>
<dbReference type="GO" id="GO:0016791">
    <property type="term" value="F:phosphatase activity"/>
    <property type="evidence" value="ECO:0007669"/>
    <property type="project" value="TreeGrafter"/>
</dbReference>
<protein>
    <submittedName>
        <fullName evidence="2">Serine/threonine protein phosphatase</fullName>
    </submittedName>
</protein>
<dbReference type="Gene3D" id="3.60.21.10">
    <property type="match status" value="1"/>
</dbReference>
<evidence type="ECO:0000313" key="2">
    <source>
        <dbReference type="EMBL" id="MQY42007.1"/>
    </source>
</evidence>
<evidence type="ECO:0000259" key="1">
    <source>
        <dbReference type="Pfam" id="PF00149"/>
    </source>
</evidence>
<dbReference type="PANTHER" id="PTHR42850">
    <property type="entry name" value="METALLOPHOSPHOESTERASE"/>
    <property type="match status" value="1"/>
</dbReference>
<dbReference type="InterPro" id="IPR029052">
    <property type="entry name" value="Metallo-depent_PP-like"/>
</dbReference>
<name>A0A844AQX9_9RHOB</name>
<sequence>MTMTIYAIGDIHGQLSMLQEALGWIEADGGPDAQVVFLGDYVDRGPDSAGVLELISGGINAGRNWTAVKGNHDRMFEWFLEDGPRHDPHLKVTHNWLHKDLGGRATLSSYGIEVTDEHRLSEVHAHAKEAVPAAHKAFLRNLPCFYQTEGYLFVHAGIRPKVALADQEENDLVWIREPFLSFQEDHPWLVVHGHTALKAPQHYGNRVNLDSGAGYGRPISVGVFEGDDVYWLQNGTRVAAN</sequence>
<dbReference type="EMBL" id="WIXK01000002">
    <property type="protein sequence ID" value="MQY42007.1"/>
    <property type="molecule type" value="Genomic_DNA"/>
</dbReference>
<comment type="caution">
    <text evidence="2">The sequence shown here is derived from an EMBL/GenBank/DDBJ whole genome shotgun (WGS) entry which is preliminary data.</text>
</comment>
<gene>
    <name evidence="2" type="ORF">GG681_05105</name>
</gene>